<organism evidence="2 3">
    <name type="scientific">Thalassomonas actiniarum</name>
    <dbReference type="NCBI Taxonomy" id="485447"/>
    <lineage>
        <taxon>Bacteria</taxon>
        <taxon>Pseudomonadati</taxon>
        <taxon>Pseudomonadota</taxon>
        <taxon>Gammaproteobacteria</taxon>
        <taxon>Alteromonadales</taxon>
        <taxon>Colwelliaceae</taxon>
        <taxon>Thalassomonas</taxon>
    </lineage>
</organism>
<protein>
    <submittedName>
        <fullName evidence="2">N-acetyltransferase</fullName>
    </submittedName>
</protein>
<accession>A0AAE9YT84</accession>
<dbReference type="KEGG" id="tact:SG35_006760"/>
<dbReference type="InterPro" id="IPR016181">
    <property type="entry name" value="Acyl_CoA_acyltransferase"/>
</dbReference>
<reference evidence="2 3" key="1">
    <citation type="journal article" date="2015" name="Genome Announc.">
        <title>Draft Genome Sequences of Marine Isolates of Thalassomonas viridans and Thalassomonas actiniarum.</title>
        <authorList>
            <person name="Olonade I."/>
            <person name="van Zyl L.J."/>
            <person name="Trindade M."/>
        </authorList>
    </citation>
    <scope>NUCLEOTIDE SEQUENCE [LARGE SCALE GENOMIC DNA]</scope>
    <source>
        <strain evidence="2 3">A5K-106</strain>
    </source>
</reference>
<dbReference type="Proteomes" id="UP000032568">
    <property type="component" value="Chromosome"/>
</dbReference>
<feature type="domain" description="N-acetyltransferase" evidence="1">
    <location>
        <begin position="1"/>
        <end position="158"/>
    </location>
</feature>
<dbReference type="RefSeq" id="WP_044836351.1">
    <property type="nucleotide sequence ID" value="NZ_CP059735.1"/>
</dbReference>
<name>A0AAE9YT84_9GAMM</name>
<dbReference type="Gene3D" id="3.40.630.30">
    <property type="match status" value="1"/>
</dbReference>
<reference evidence="2 3" key="2">
    <citation type="journal article" date="2022" name="Mar. Drugs">
        <title>Bioassay-Guided Fractionation Leads to the Detection of Cholic Acid Generated by the Rare Thalassomonas sp.</title>
        <authorList>
            <person name="Pheiffer F."/>
            <person name="Schneider Y.K."/>
            <person name="Hansen E.H."/>
            <person name="Andersen J.H."/>
            <person name="Isaksson J."/>
            <person name="Busche T."/>
            <person name="R C."/>
            <person name="Kalinowski J."/>
            <person name="Zyl L.V."/>
            <person name="Trindade M."/>
        </authorList>
    </citation>
    <scope>NUCLEOTIDE SEQUENCE [LARGE SCALE GENOMIC DNA]</scope>
    <source>
        <strain evidence="2 3">A5K-106</strain>
    </source>
</reference>
<dbReference type="GO" id="GO:0016747">
    <property type="term" value="F:acyltransferase activity, transferring groups other than amino-acyl groups"/>
    <property type="evidence" value="ECO:0007669"/>
    <property type="project" value="InterPro"/>
</dbReference>
<dbReference type="AlphaFoldDB" id="A0AAE9YT84"/>
<dbReference type="PROSITE" id="PS51186">
    <property type="entry name" value="GNAT"/>
    <property type="match status" value="1"/>
</dbReference>
<sequence>MTKVDFVSFNQVNPEEFLPVVNEQGVRKHLIDHENFTSISIREWINEKLKTEHLDGCRIRAIYIDGALAGWCGILPDDNGFELAVVISQKFWGVGISIFKTLMLWAKELGHKEILFHLLDSRPEYKALNKMSTKVHKTELLGRCFTTYYISVDKWFAK</sequence>
<evidence type="ECO:0000313" key="3">
    <source>
        <dbReference type="Proteomes" id="UP000032568"/>
    </source>
</evidence>
<dbReference type="InterPro" id="IPR000182">
    <property type="entry name" value="GNAT_dom"/>
</dbReference>
<proteinExistence type="predicted"/>
<dbReference type="EMBL" id="CP059735">
    <property type="protein sequence ID" value="WDE00337.1"/>
    <property type="molecule type" value="Genomic_DNA"/>
</dbReference>
<evidence type="ECO:0000259" key="1">
    <source>
        <dbReference type="PROSITE" id="PS51186"/>
    </source>
</evidence>
<gene>
    <name evidence="2" type="ORF">SG35_006760</name>
</gene>
<keyword evidence="3" id="KW-1185">Reference proteome</keyword>
<dbReference type="SUPFAM" id="SSF55729">
    <property type="entry name" value="Acyl-CoA N-acyltransferases (Nat)"/>
    <property type="match status" value="1"/>
</dbReference>
<evidence type="ECO:0000313" key="2">
    <source>
        <dbReference type="EMBL" id="WDE00337.1"/>
    </source>
</evidence>